<comment type="caution">
    <text evidence="1">The sequence shown here is derived from an EMBL/GenBank/DDBJ whole genome shotgun (WGS) entry which is preliminary data.</text>
</comment>
<organism evidence="1 2">
    <name type="scientific">Flavobacterium ginsengiterrae</name>
    <dbReference type="NCBI Taxonomy" id="871695"/>
    <lineage>
        <taxon>Bacteria</taxon>
        <taxon>Pseudomonadati</taxon>
        <taxon>Bacteroidota</taxon>
        <taxon>Flavobacteriia</taxon>
        <taxon>Flavobacteriales</taxon>
        <taxon>Flavobacteriaceae</taxon>
        <taxon>Flavobacterium</taxon>
    </lineage>
</organism>
<dbReference type="Proteomes" id="UP001500748">
    <property type="component" value="Unassembled WGS sequence"/>
</dbReference>
<keyword evidence="2" id="KW-1185">Reference proteome</keyword>
<dbReference type="InterPro" id="IPR052922">
    <property type="entry name" value="Cytidylate_Kinase-2"/>
</dbReference>
<dbReference type="RefSeq" id="WP_345143959.1">
    <property type="nucleotide sequence ID" value="NZ_BAABDU010000004.1"/>
</dbReference>
<dbReference type="InterPro" id="IPR027417">
    <property type="entry name" value="P-loop_NTPase"/>
</dbReference>
<dbReference type="Gene3D" id="3.40.50.300">
    <property type="entry name" value="P-loop containing nucleotide triphosphate hydrolases"/>
    <property type="match status" value="1"/>
</dbReference>
<proteinExistence type="predicted"/>
<evidence type="ECO:0000313" key="1">
    <source>
        <dbReference type="EMBL" id="GAA3767706.1"/>
    </source>
</evidence>
<reference evidence="2" key="1">
    <citation type="journal article" date="2019" name="Int. J. Syst. Evol. Microbiol.">
        <title>The Global Catalogue of Microorganisms (GCM) 10K type strain sequencing project: providing services to taxonomists for standard genome sequencing and annotation.</title>
        <authorList>
            <consortium name="The Broad Institute Genomics Platform"/>
            <consortium name="The Broad Institute Genome Sequencing Center for Infectious Disease"/>
            <person name="Wu L."/>
            <person name="Ma J."/>
        </authorList>
    </citation>
    <scope>NUCLEOTIDE SEQUENCE [LARGE SCALE GENOMIC DNA]</scope>
    <source>
        <strain evidence="2">JCM 17337</strain>
    </source>
</reference>
<dbReference type="NCBIfam" id="NF004861">
    <property type="entry name" value="PRK06217.1"/>
    <property type="match status" value="1"/>
</dbReference>
<protein>
    <submittedName>
        <fullName evidence="1">AAA family ATPase</fullName>
    </submittedName>
</protein>
<accession>A0ABP7GJ70</accession>
<evidence type="ECO:0000313" key="2">
    <source>
        <dbReference type="Proteomes" id="UP001500748"/>
    </source>
</evidence>
<dbReference type="EMBL" id="BAABDU010000004">
    <property type="protein sequence ID" value="GAA3767706.1"/>
    <property type="molecule type" value="Genomic_DNA"/>
</dbReference>
<gene>
    <name evidence="1" type="ORF">GCM10022423_20740</name>
</gene>
<dbReference type="PANTHER" id="PTHR37816:SF2">
    <property type="entry name" value="DNA TOPOLOGY MODULATION PROTEIN FLAR-RELATED PROTEIN"/>
    <property type="match status" value="1"/>
</dbReference>
<name>A0ABP7GJ70_9FLAO</name>
<sequence>MKIHIFGASGSGVTTTGRALAKILHLDYLDSDGYFWEIAEVPFTAKRDPELRNSLIKSDLETLGNWILGGSVFEWGENVFPDFDLVVFLWIPPQIRMERLKKREFERYGDVIYTEPARIKQFEDFIDWASNYDIQNGTANRNFWAHENWIETLPFPVLKISGDFTLQERIDLIIEKIESINKKPLH</sequence>
<dbReference type="PANTHER" id="PTHR37816">
    <property type="entry name" value="YALI0E33011P"/>
    <property type="match status" value="1"/>
</dbReference>
<dbReference type="SUPFAM" id="SSF52540">
    <property type="entry name" value="P-loop containing nucleoside triphosphate hydrolases"/>
    <property type="match status" value="1"/>
</dbReference>